<proteinExistence type="predicted"/>
<dbReference type="AlphaFoldDB" id="A0A0F9ENQ3"/>
<accession>A0A0F9ENQ3</accession>
<comment type="caution">
    <text evidence="1">The sequence shown here is derived from an EMBL/GenBank/DDBJ whole genome shotgun (WGS) entry which is preliminary data.</text>
</comment>
<name>A0A0F9ENQ3_9ZZZZ</name>
<gene>
    <name evidence="1" type="ORF">LCGC14_2404710</name>
</gene>
<protein>
    <submittedName>
        <fullName evidence="1">Uncharacterized protein</fullName>
    </submittedName>
</protein>
<sequence length="33" mass="3793">MPKYITRNYRLFGLATVKIYSQDEMAAALDLTV</sequence>
<organism evidence="1">
    <name type="scientific">marine sediment metagenome</name>
    <dbReference type="NCBI Taxonomy" id="412755"/>
    <lineage>
        <taxon>unclassified sequences</taxon>
        <taxon>metagenomes</taxon>
        <taxon>ecological metagenomes</taxon>
    </lineage>
</organism>
<dbReference type="EMBL" id="LAZR01036192">
    <property type="protein sequence ID" value="KKL25498.1"/>
    <property type="molecule type" value="Genomic_DNA"/>
</dbReference>
<reference evidence="1" key="1">
    <citation type="journal article" date="2015" name="Nature">
        <title>Complex archaea that bridge the gap between prokaryotes and eukaryotes.</title>
        <authorList>
            <person name="Spang A."/>
            <person name="Saw J.H."/>
            <person name="Jorgensen S.L."/>
            <person name="Zaremba-Niedzwiedzka K."/>
            <person name="Martijn J."/>
            <person name="Lind A.E."/>
            <person name="van Eijk R."/>
            <person name="Schleper C."/>
            <person name="Guy L."/>
            <person name="Ettema T.J."/>
        </authorList>
    </citation>
    <scope>NUCLEOTIDE SEQUENCE</scope>
</reference>
<evidence type="ECO:0000313" key="1">
    <source>
        <dbReference type="EMBL" id="KKL25498.1"/>
    </source>
</evidence>
<feature type="non-terminal residue" evidence="1">
    <location>
        <position position="33"/>
    </location>
</feature>